<protein>
    <submittedName>
        <fullName evidence="3">Uncharacterized protein</fullName>
    </submittedName>
</protein>
<dbReference type="Pfam" id="PF15170">
    <property type="entry name" value="CaM-KIIN"/>
    <property type="match status" value="1"/>
</dbReference>
<comment type="similarity">
    <text evidence="1">Belongs to the CAMK2N family.</text>
</comment>
<reference evidence="3" key="2">
    <citation type="submission" date="2025-09" db="UniProtKB">
        <authorList>
            <consortium name="Ensembl"/>
        </authorList>
    </citation>
    <scope>IDENTIFICATION</scope>
</reference>
<name>A0A8B9ZBD2_9AVES</name>
<dbReference type="AlphaFoldDB" id="A0A8B9ZBD2"/>
<dbReference type="GO" id="GO:0004860">
    <property type="term" value="F:protein kinase inhibitor activity"/>
    <property type="evidence" value="ECO:0007669"/>
    <property type="project" value="UniProtKB-KW"/>
</dbReference>
<evidence type="ECO:0000256" key="1">
    <source>
        <dbReference type="ARBA" id="ARBA00009996"/>
    </source>
</evidence>
<accession>A0A8B9ZBD2</accession>
<dbReference type="Proteomes" id="UP000694555">
    <property type="component" value="Unplaced"/>
</dbReference>
<organism evidence="3 4">
    <name type="scientific">Buteo japonicus</name>
    <dbReference type="NCBI Taxonomy" id="224669"/>
    <lineage>
        <taxon>Eukaryota</taxon>
        <taxon>Metazoa</taxon>
        <taxon>Chordata</taxon>
        <taxon>Craniata</taxon>
        <taxon>Vertebrata</taxon>
        <taxon>Euteleostomi</taxon>
        <taxon>Archelosauria</taxon>
        <taxon>Archosauria</taxon>
        <taxon>Dinosauria</taxon>
        <taxon>Saurischia</taxon>
        <taxon>Theropoda</taxon>
        <taxon>Coelurosauria</taxon>
        <taxon>Aves</taxon>
        <taxon>Neognathae</taxon>
        <taxon>Neoaves</taxon>
        <taxon>Telluraves</taxon>
        <taxon>Accipitrimorphae</taxon>
        <taxon>Accipitriformes</taxon>
        <taxon>Accipitridae</taxon>
        <taxon>Accipitrinae</taxon>
        <taxon>Buteo</taxon>
    </lineage>
</organism>
<evidence type="ECO:0000313" key="3">
    <source>
        <dbReference type="Ensembl" id="ENSBJAP00000005212.1"/>
    </source>
</evidence>
<sequence length="76" mass="8000">MLWGSSGLTRGCYRAALGSPGMLWGSFGLLGDALGQLWAHQGDAVGQFGALWGLVIEDDRIDDVLQNLSEKAPPGV</sequence>
<keyword evidence="4" id="KW-1185">Reference proteome</keyword>
<evidence type="ECO:0000313" key="4">
    <source>
        <dbReference type="Proteomes" id="UP000694555"/>
    </source>
</evidence>
<evidence type="ECO:0000256" key="2">
    <source>
        <dbReference type="ARBA" id="ARBA00023013"/>
    </source>
</evidence>
<proteinExistence type="inferred from homology"/>
<dbReference type="InterPro" id="IPR026779">
    <property type="entry name" value="Camk2n"/>
</dbReference>
<dbReference type="Ensembl" id="ENSBJAT00000005363.1">
    <property type="protein sequence ID" value="ENSBJAP00000005212.1"/>
    <property type="gene ID" value="ENSBJAG00000003734.1"/>
</dbReference>
<keyword evidence="2" id="KW-0649">Protein kinase inhibitor</keyword>
<reference evidence="3" key="1">
    <citation type="submission" date="2025-08" db="UniProtKB">
        <authorList>
            <consortium name="Ensembl"/>
        </authorList>
    </citation>
    <scope>IDENTIFICATION</scope>
</reference>